<dbReference type="EMBL" id="LR796360">
    <property type="protein sequence ID" value="CAB4139282.1"/>
    <property type="molecule type" value="Genomic_DNA"/>
</dbReference>
<accession>A0A6J5LZG4</accession>
<feature type="region of interest" description="Disordered" evidence="1">
    <location>
        <begin position="1"/>
        <end position="22"/>
    </location>
</feature>
<gene>
    <name evidence="2" type="ORF">UFOVP351_34</name>
</gene>
<organism evidence="2">
    <name type="scientific">uncultured Caudovirales phage</name>
    <dbReference type="NCBI Taxonomy" id="2100421"/>
    <lineage>
        <taxon>Viruses</taxon>
        <taxon>Duplodnaviria</taxon>
        <taxon>Heunggongvirae</taxon>
        <taxon>Uroviricota</taxon>
        <taxon>Caudoviricetes</taxon>
        <taxon>Peduoviridae</taxon>
        <taxon>Maltschvirus</taxon>
        <taxon>Maltschvirus maltsch</taxon>
    </lineage>
</organism>
<reference evidence="2" key="1">
    <citation type="submission" date="2020-04" db="EMBL/GenBank/DDBJ databases">
        <authorList>
            <person name="Chiriac C."/>
            <person name="Salcher M."/>
            <person name="Ghai R."/>
            <person name="Kavagutti S V."/>
        </authorList>
    </citation>
    <scope>NUCLEOTIDE SEQUENCE</scope>
</reference>
<evidence type="ECO:0000256" key="1">
    <source>
        <dbReference type="SAM" id="MobiDB-lite"/>
    </source>
</evidence>
<protein>
    <submittedName>
        <fullName evidence="2">Uncharacterized protein</fullName>
    </submittedName>
</protein>
<evidence type="ECO:0000313" key="2">
    <source>
        <dbReference type="EMBL" id="CAB4139282.1"/>
    </source>
</evidence>
<proteinExistence type="predicted"/>
<sequence length="34" mass="3997">MWRAGPLKAQKGRREETAPYYAARTQKTEELYPV</sequence>
<name>A0A6J5LZG4_9CAUD</name>